<accession>A0A5N5XD34</accession>
<protein>
    <submittedName>
        <fullName evidence="1">Uncharacterized protein</fullName>
    </submittedName>
</protein>
<evidence type="ECO:0000313" key="1">
    <source>
        <dbReference type="EMBL" id="KAB8078688.1"/>
    </source>
</evidence>
<proteinExistence type="predicted"/>
<keyword evidence="2" id="KW-1185">Reference proteome</keyword>
<evidence type="ECO:0000313" key="2">
    <source>
        <dbReference type="Proteomes" id="UP000326565"/>
    </source>
</evidence>
<organism evidence="1 2">
    <name type="scientific">Aspergillus leporis</name>
    <dbReference type="NCBI Taxonomy" id="41062"/>
    <lineage>
        <taxon>Eukaryota</taxon>
        <taxon>Fungi</taxon>
        <taxon>Dikarya</taxon>
        <taxon>Ascomycota</taxon>
        <taxon>Pezizomycotina</taxon>
        <taxon>Eurotiomycetes</taxon>
        <taxon>Eurotiomycetidae</taxon>
        <taxon>Eurotiales</taxon>
        <taxon>Aspergillaceae</taxon>
        <taxon>Aspergillus</taxon>
        <taxon>Aspergillus subgen. Circumdati</taxon>
    </lineage>
</organism>
<dbReference type="EMBL" id="ML732156">
    <property type="protein sequence ID" value="KAB8078688.1"/>
    <property type="molecule type" value="Genomic_DNA"/>
</dbReference>
<gene>
    <name evidence="1" type="ORF">BDV29DRAFT_166024</name>
</gene>
<dbReference type="AlphaFoldDB" id="A0A5N5XD34"/>
<reference evidence="1 2" key="1">
    <citation type="submission" date="2019-04" db="EMBL/GenBank/DDBJ databases">
        <title>Friends and foes A comparative genomics study of 23 Aspergillus species from section Flavi.</title>
        <authorList>
            <consortium name="DOE Joint Genome Institute"/>
            <person name="Kjaerbolling I."/>
            <person name="Vesth T."/>
            <person name="Frisvad J.C."/>
            <person name="Nybo J.L."/>
            <person name="Theobald S."/>
            <person name="Kildgaard S."/>
            <person name="Isbrandt T."/>
            <person name="Kuo A."/>
            <person name="Sato A."/>
            <person name="Lyhne E.K."/>
            <person name="Kogle M.E."/>
            <person name="Wiebenga A."/>
            <person name="Kun R.S."/>
            <person name="Lubbers R.J."/>
            <person name="Makela M.R."/>
            <person name="Barry K."/>
            <person name="Chovatia M."/>
            <person name="Clum A."/>
            <person name="Daum C."/>
            <person name="Haridas S."/>
            <person name="He G."/>
            <person name="LaButti K."/>
            <person name="Lipzen A."/>
            <person name="Mondo S."/>
            <person name="Riley R."/>
            <person name="Salamov A."/>
            <person name="Simmons B.A."/>
            <person name="Magnuson J.K."/>
            <person name="Henrissat B."/>
            <person name="Mortensen U.H."/>
            <person name="Larsen T.O."/>
            <person name="Devries R.P."/>
            <person name="Grigoriev I.V."/>
            <person name="Machida M."/>
            <person name="Baker S.E."/>
            <person name="Andersen M.R."/>
        </authorList>
    </citation>
    <scope>NUCLEOTIDE SEQUENCE [LARGE SCALE GENOMIC DNA]</scope>
    <source>
        <strain evidence="1 2">CBS 151.66</strain>
    </source>
</reference>
<dbReference type="OrthoDB" id="10451798at2759"/>
<sequence length="73" mass="8462">MAYGARRTPMEIYHDGDQVYRLLVGVALATITHPLFPYVANQAGTFLCRWYKPRHNGHRLGSYYHLLFRGPLL</sequence>
<dbReference type="Proteomes" id="UP000326565">
    <property type="component" value="Unassembled WGS sequence"/>
</dbReference>
<name>A0A5N5XD34_9EURO</name>